<dbReference type="EMBL" id="KQ459597">
    <property type="protein sequence ID" value="KPI95134.1"/>
    <property type="molecule type" value="Genomic_DNA"/>
</dbReference>
<dbReference type="AlphaFoldDB" id="A0A194PQW3"/>
<proteinExistence type="predicted"/>
<name>A0A194PQW3_PAPXU</name>
<feature type="region of interest" description="Disordered" evidence="1">
    <location>
        <begin position="1"/>
        <end position="20"/>
    </location>
</feature>
<evidence type="ECO:0000313" key="3">
    <source>
        <dbReference type="Proteomes" id="UP000053268"/>
    </source>
</evidence>
<keyword evidence="3" id="KW-1185">Reference proteome</keyword>
<protein>
    <submittedName>
        <fullName evidence="2">Uncharacterized protein</fullName>
    </submittedName>
</protein>
<organism evidence="2 3">
    <name type="scientific">Papilio xuthus</name>
    <name type="common">Asian swallowtail butterfly</name>
    <dbReference type="NCBI Taxonomy" id="66420"/>
    <lineage>
        <taxon>Eukaryota</taxon>
        <taxon>Metazoa</taxon>
        <taxon>Ecdysozoa</taxon>
        <taxon>Arthropoda</taxon>
        <taxon>Hexapoda</taxon>
        <taxon>Insecta</taxon>
        <taxon>Pterygota</taxon>
        <taxon>Neoptera</taxon>
        <taxon>Endopterygota</taxon>
        <taxon>Lepidoptera</taxon>
        <taxon>Glossata</taxon>
        <taxon>Ditrysia</taxon>
        <taxon>Papilionoidea</taxon>
        <taxon>Papilionidae</taxon>
        <taxon>Papilioninae</taxon>
        <taxon>Papilio</taxon>
    </lineage>
</organism>
<sequence length="81" mass="8820">MVGAGARRALSRACPGRPHRSPGLTLALLMLASRRRPPPLQMYGFTAGRRGGKPIRRIVSSDNDDCHYIACIIAIQLDKPP</sequence>
<gene>
    <name evidence="2" type="ORF">RR46_12138</name>
</gene>
<evidence type="ECO:0000256" key="1">
    <source>
        <dbReference type="SAM" id="MobiDB-lite"/>
    </source>
</evidence>
<reference evidence="2 3" key="1">
    <citation type="journal article" date="2015" name="Nat. Commun.">
        <title>Outbred genome sequencing and CRISPR/Cas9 gene editing in butterflies.</title>
        <authorList>
            <person name="Li X."/>
            <person name="Fan D."/>
            <person name="Zhang W."/>
            <person name="Liu G."/>
            <person name="Zhang L."/>
            <person name="Zhao L."/>
            <person name="Fang X."/>
            <person name="Chen L."/>
            <person name="Dong Y."/>
            <person name="Chen Y."/>
            <person name="Ding Y."/>
            <person name="Zhao R."/>
            <person name="Feng M."/>
            <person name="Zhu Y."/>
            <person name="Feng Y."/>
            <person name="Jiang X."/>
            <person name="Zhu D."/>
            <person name="Xiang H."/>
            <person name="Feng X."/>
            <person name="Li S."/>
            <person name="Wang J."/>
            <person name="Zhang G."/>
            <person name="Kronforst M.R."/>
            <person name="Wang W."/>
        </authorList>
    </citation>
    <scope>NUCLEOTIDE SEQUENCE [LARGE SCALE GENOMIC DNA]</scope>
    <source>
        <strain evidence="2">Ya'a_city_454_Px</strain>
        <tissue evidence="2">Whole body</tissue>
    </source>
</reference>
<accession>A0A194PQW3</accession>
<dbReference type="Proteomes" id="UP000053268">
    <property type="component" value="Unassembled WGS sequence"/>
</dbReference>
<evidence type="ECO:0000313" key="2">
    <source>
        <dbReference type="EMBL" id="KPI95134.1"/>
    </source>
</evidence>